<organism evidence="3 4">
    <name type="scientific">Vibrio rumoiensis 1S-45</name>
    <dbReference type="NCBI Taxonomy" id="1188252"/>
    <lineage>
        <taxon>Bacteria</taxon>
        <taxon>Pseudomonadati</taxon>
        <taxon>Pseudomonadota</taxon>
        <taxon>Gammaproteobacteria</taxon>
        <taxon>Vibrionales</taxon>
        <taxon>Vibrionaceae</taxon>
        <taxon>Vibrio</taxon>
    </lineage>
</organism>
<dbReference type="AlphaFoldDB" id="A0A1E5E101"/>
<evidence type="ECO:0000313" key="4">
    <source>
        <dbReference type="Proteomes" id="UP000094070"/>
    </source>
</evidence>
<feature type="chain" id="PRO_5009174583" evidence="1">
    <location>
        <begin position="34"/>
        <end position="384"/>
    </location>
</feature>
<protein>
    <submittedName>
        <fullName evidence="3">Dehydrogenase</fullName>
    </submittedName>
</protein>
<sequence length="384" mass="42847">MSMPSVFSQCKHYSAIAVLSATTLLFSFSTAQANSDLKQAYTTTVVSDDLGVIWGMDWVDEQQLLMSERNGHVYLFDLKSKQKIEINGLPDIKVSGQGGLLDVARFTDSNKKIWFYFTYVKPLNNGDSATTLARAQLDTTNKKLTHWQDLLVTNSANNSSKHFGSRITFDDSGHVFFGVGDRGERDNGQNPQNHAATLLRLNIDGSIPKDNPFIGNKKALDEIWSYGHRNPQGLVYDHHRKVLWEIEHGPRGGDEINIIKPGLNYGWAKTSHGKEYWGPLDVGDAKTLPNIEDPVKVYIPSIAPSSAVIYQGNAFPELNGALLIGALAGTHINVVTFDEQLQPKQEIRLVEDLKQRVRDIIIDDQGWIYFSTDSGKLYRITPQG</sequence>
<dbReference type="STRING" id="1188252.A1QC_10820"/>
<name>A0A1E5E101_9VIBR</name>
<gene>
    <name evidence="3" type="ORF">A1QC_10820</name>
</gene>
<dbReference type="eggNOG" id="COG2133">
    <property type="taxonomic scope" value="Bacteria"/>
</dbReference>
<dbReference type="OrthoDB" id="9770043at2"/>
<keyword evidence="1" id="KW-0732">Signal</keyword>
<dbReference type="Proteomes" id="UP000094070">
    <property type="component" value="Unassembled WGS sequence"/>
</dbReference>
<reference evidence="3 4" key="1">
    <citation type="journal article" date="2012" name="Science">
        <title>Ecological populations of bacteria act as socially cohesive units of antibiotic production and resistance.</title>
        <authorList>
            <person name="Cordero O.X."/>
            <person name="Wildschutte H."/>
            <person name="Kirkup B."/>
            <person name="Proehl S."/>
            <person name="Ngo L."/>
            <person name="Hussain F."/>
            <person name="Le Roux F."/>
            <person name="Mincer T."/>
            <person name="Polz M.F."/>
        </authorList>
    </citation>
    <scope>NUCLEOTIDE SEQUENCE [LARGE SCALE GENOMIC DNA]</scope>
    <source>
        <strain evidence="3 4">1S-45</strain>
    </source>
</reference>
<dbReference type="Pfam" id="PF07995">
    <property type="entry name" value="GSDH"/>
    <property type="match status" value="1"/>
</dbReference>
<keyword evidence="4" id="KW-1185">Reference proteome</keyword>
<dbReference type="RefSeq" id="WP_017025028.1">
    <property type="nucleotide sequence ID" value="NZ_AJYK02000081.1"/>
</dbReference>
<evidence type="ECO:0000313" key="3">
    <source>
        <dbReference type="EMBL" id="OEF24127.1"/>
    </source>
</evidence>
<evidence type="ECO:0000256" key="1">
    <source>
        <dbReference type="SAM" id="SignalP"/>
    </source>
</evidence>
<feature type="domain" description="Glucose/Sorbosone dehydrogenase" evidence="2">
    <location>
        <begin position="54"/>
        <end position="379"/>
    </location>
</feature>
<dbReference type="PANTHER" id="PTHR19328">
    <property type="entry name" value="HEDGEHOG-INTERACTING PROTEIN"/>
    <property type="match status" value="1"/>
</dbReference>
<feature type="signal peptide" evidence="1">
    <location>
        <begin position="1"/>
        <end position="33"/>
    </location>
</feature>
<comment type="caution">
    <text evidence="3">The sequence shown here is derived from an EMBL/GenBank/DDBJ whole genome shotgun (WGS) entry which is preliminary data.</text>
</comment>
<dbReference type="Gene3D" id="2.120.10.30">
    <property type="entry name" value="TolB, C-terminal domain"/>
    <property type="match status" value="1"/>
</dbReference>
<proteinExistence type="predicted"/>
<accession>A0A1E5E101</accession>
<dbReference type="PANTHER" id="PTHR19328:SF75">
    <property type="entry name" value="ALDOSE SUGAR DEHYDROGENASE YLII"/>
    <property type="match status" value="1"/>
</dbReference>
<dbReference type="EMBL" id="AJYK02000081">
    <property type="protein sequence ID" value="OEF24127.1"/>
    <property type="molecule type" value="Genomic_DNA"/>
</dbReference>
<dbReference type="SUPFAM" id="SSF50952">
    <property type="entry name" value="Soluble quinoprotein glucose dehydrogenase"/>
    <property type="match status" value="1"/>
</dbReference>
<evidence type="ECO:0000259" key="2">
    <source>
        <dbReference type="Pfam" id="PF07995"/>
    </source>
</evidence>
<dbReference type="InterPro" id="IPR011042">
    <property type="entry name" value="6-blade_b-propeller_TolB-like"/>
</dbReference>
<dbReference type="InterPro" id="IPR012938">
    <property type="entry name" value="Glc/Sorbosone_DH"/>
</dbReference>
<dbReference type="InterPro" id="IPR011041">
    <property type="entry name" value="Quinoprot_gluc/sorb_DH_b-prop"/>
</dbReference>